<accession>A0A0V0SAS1</accession>
<dbReference type="AlphaFoldDB" id="A0A0V0SAS1"/>
<reference evidence="1 2" key="1">
    <citation type="submission" date="2015-01" db="EMBL/GenBank/DDBJ databases">
        <title>Evolution of Trichinella species and genotypes.</title>
        <authorList>
            <person name="Korhonen P.K."/>
            <person name="Edoardo P."/>
            <person name="Giuseppe L.R."/>
            <person name="Gasser R.B."/>
        </authorList>
    </citation>
    <scope>NUCLEOTIDE SEQUENCE [LARGE SCALE GENOMIC DNA]</scope>
    <source>
        <strain evidence="1">ISS37</strain>
    </source>
</reference>
<evidence type="ECO:0000313" key="2">
    <source>
        <dbReference type="Proteomes" id="UP000054630"/>
    </source>
</evidence>
<organism evidence="1 2">
    <name type="scientific">Trichinella nelsoni</name>
    <dbReference type="NCBI Taxonomy" id="6336"/>
    <lineage>
        <taxon>Eukaryota</taxon>
        <taxon>Metazoa</taxon>
        <taxon>Ecdysozoa</taxon>
        <taxon>Nematoda</taxon>
        <taxon>Enoplea</taxon>
        <taxon>Dorylaimia</taxon>
        <taxon>Trichinellida</taxon>
        <taxon>Trichinellidae</taxon>
        <taxon>Trichinella</taxon>
    </lineage>
</organism>
<sequence>MITPSVKGSSSAATGVAGLTCTVACKNPKIKYPPPEHTQQYNGPSTELNLGFGYVNWVSGLTDEALERCQHPKQIYEPAEEMITLCFTQPITVLHN</sequence>
<protein>
    <submittedName>
        <fullName evidence="1">Uncharacterized protein</fullName>
    </submittedName>
</protein>
<keyword evidence="2" id="KW-1185">Reference proteome</keyword>
<evidence type="ECO:0000313" key="1">
    <source>
        <dbReference type="EMBL" id="KRX23461.1"/>
    </source>
</evidence>
<name>A0A0V0SAS1_9BILA</name>
<gene>
    <name evidence="1" type="ORF">T07_9293</name>
</gene>
<proteinExistence type="predicted"/>
<dbReference type="OrthoDB" id="5917079at2759"/>
<dbReference type="Proteomes" id="UP000054630">
    <property type="component" value="Unassembled WGS sequence"/>
</dbReference>
<comment type="caution">
    <text evidence="1">The sequence shown here is derived from an EMBL/GenBank/DDBJ whole genome shotgun (WGS) entry which is preliminary data.</text>
</comment>
<dbReference type="EMBL" id="JYDL01000024">
    <property type="protein sequence ID" value="KRX23461.1"/>
    <property type="molecule type" value="Genomic_DNA"/>
</dbReference>